<evidence type="ECO:0000313" key="2">
    <source>
        <dbReference type="Proteomes" id="UP001595935"/>
    </source>
</evidence>
<keyword evidence="2" id="KW-1185">Reference proteome</keyword>
<reference evidence="2" key="1">
    <citation type="journal article" date="2019" name="Int. J. Syst. Evol. Microbiol.">
        <title>The Global Catalogue of Microorganisms (GCM) 10K type strain sequencing project: providing services to taxonomists for standard genome sequencing and annotation.</title>
        <authorList>
            <consortium name="The Broad Institute Genomics Platform"/>
            <consortium name="The Broad Institute Genome Sequencing Center for Infectious Disease"/>
            <person name="Wu L."/>
            <person name="Ma J."/>
        </authorList>
    </citation>
    <scope>NUCLEOTIDE SEQUENCE [LARGE SCALE GENOMIC DNA]</scope>
    <source>
        <strain evidence="2">WYCCWR 13023</strain>
    </source>
</reference>
<dbReference type="Proteomes" id="UP001595935">
    <property type="component" value="Unassembled WGS sequence"/>
</dbReference>
<evidence type="ECO:0000313" key="1">
    <source>
        <dbReference type="EMBL" id="MFC4749967.1"/>
    </source>
</evidence>
<sequence>MDLLEKTVQNKKELYNLAIWYYEKIDPQEYEALNFDSVVSKSISILIDHDFIPTPCIEIKLELQNDQIKVGNYLLYIDENKQFLDEFLF</sequence>
<dbReference type="EMBL" id="JBHSGV010000010">
    <property type="protein sequence ID" value="MFC4749967.1"/>
    <property type="molecule type" value="Genomic_DNA"/>
</dbReference>
<gene>
    <name evidence="1" type="ORF">ACFO5S_21120</name>
</gene>
<proteinExistence type="predicted"/>
<organism evidence="1 2">
    <name type="scientific">Flavobacterium branchiicola</name>
    <dbReference type="NCBI Taxonomy" id="1114875"/>
    <lineage>
        <taxon>Bacteria</taxon>
        <taxon>Pseudomonadati</taxon>
        <taxon>Bacteroidota</taxon>
        <taxon>Flavobacteriia</taxon>
        <taxon>Flavobacteriales</taxon>
        <taxon>Flavobacteriaceae</taxon>
        <taxon>Flavobacterium</taxon>
    </lineage>
</organism>
<protein>
    <submittedName>
        <fullName evidence="1">Uncharacterized protein</fullName>
    </submittedName>
</protein>
<comment type="caution">
    <text evidence="1">The sequence shown here is derived from an EMBL/GenBank/DDBJ whole genome shotgun (WGS) entry which is preliminary data.</text>
</comment>
<name>A0ABV9PIP8_9FLAO</name>
<accession>A0ABV9PIP8</accession>
<dbReference type="RefSeq" id="WP_213259905.1">
    <property type="nucleotide sequence ID" value="NZ_JAGYWA010000010.1"/>
</dbReference>